<sequence>MVGYVPVVDEAGEEGFVRIIGRAWYKLLFIVLAVLVCITVFVAGIWFARQDEVPGLDKTAVSYHIDGVKNTDSESILLPGLDALKAQAGDPHVKEALINPDGNECYFTYSIKLADTDEVLYRSGLIPPGKAVMEFDLNRALSAGEYSIEVIVRTRDLKDLNIEYNAGNIDTRLEVAE</sequence>
<gene>
    <name evidence="2" type="ORF">PTZ04_09400</name>
</gene>
<evidence type="ECO:0000313" key="2">
    <source>
        <dbReference type="EMBL" id="MDE1470471.1"/>
    </source>
</evidence>
<dbReference type="RefSeq" id="WP_270506726.1">
    <property type="nucleotide sequence ID" value="NZ_CP171347.1"/>
</dbReference>
<reference evidence="2 3" key="1">
    <citation type="submission" date="2023-02" db="EMBL/GenBank/DDBJ databases">
        <title>Comparative genome analysis of Eubacterium limosum species.</title>
        <authorList>
            <person name="Bak J.E."/>
        </authorList>
    </citation>
    <scope>NUCLEOTIDE SEQUENCE [LARGE SCALE GENOMIC DNA]</scope>
    <source>
        <strain evidence="2 3">KGMB01548</strain>
    </source>
</reference>
<protein>
    <submittedName>
        <fullName evidence="2">Uncharacterized protein</fullName>
    </submittedName>
</protein>
<feature type="transmembrane region" description="Helical" evidence="1">
    <location>
        <begin position="27"/>
        <end position="48"/>
    </location>
</feature>
<dbReference type="Proteomes" id="UP001215087">
    <property type="component" value="Unassembled WGS sequence"/>
</dbReference>
<proteinExistence type="predicted"/>
<keyword evidence="1" id="KW-0812">Transmembrane</keyword>
<evidence type="ECO:0000256" key="1">
    <source>
        <dbReference type="SAM" id="Phobius"/>
    </source>
</evidence>
<organism evidence="2 3">
    <name type="scientific">Eubacterium limosum</name>
    <dbReference type="NCBI Taxonomy" id="1736"/>
    <lineage>
        <taxon>Bacteria</taxon>
        <taxon>Bacillati</taxon>
        <taxon>Bacillota</taxon>
        <taxon>Clostridia</taxon>
        <taxon>Eubacteriales</taxon>
        <taxon>Eubacteriaceae</taxon>
        <taxon>Eubacterium</taxon>
    </lineage>
</organism>
<dbReference type="EMBL" id="JAQSVD010000004">
    <property type="protein sequence ID" value="MDE1470471.1"/>
    <property type="molecule type" value="Genomic_DNA"/>
</dbReference>
<name>A0ABT5UNM0_EUBLI</name>
<keyword evidence="3" id="KW-1185">Reference proteome</keyword>
<evidence type="ECO:0000313" key="3">
    <source>
        <dbReference type="Proteomes" id="UP001215087"/>
    </source>
</evidence>
<accession>A0ABT5UNM0</accession>
<keyword evidence="1" id="KW-0472">Membrane</keyword>
<comment type="caution">
    <text evidence="2">The sequence shown here is derived from an EMBL/GenBank/DDBJ whole genome shotgun (WGS) entry which is preliminary data.</text>
</comment>
<keyword evidence="1" id="KW-1133">Transmembrane helix</keyword>